<dbReference type="Proteomes" id="UP001221757">
    <property type="component" value="Unassembled WGS sequence"/>
</dbReference>
<name>A0AAD7GNI6_MYCRO</name>
<gene>
    <name evidence="2" type="ORF">B0H17DRAFT_1052104</name>
</gene>
<proteinExistence type="predicted"/>
<protein>
    <submittedName>
        <fullName evidence="2">Uncharacterized protein</fullName>
    </submittedName>
</protein>
<reference evidence="2" key="1">
    <citation type="submission" date="2023-03" db="EMBL/GenBank/DDBJ databases">
        <title>Massive genome expansion in bonnet fungi (Mycena s.s.) driven by repeated elements and novel gene families across ecological guilds.</title>
        <authorList>
            <consortium name="Lawrence Berkeley National Laboratory"/>
            <person name="Harder C.B."/>
            <person name="Miyauchi S."/>
            <person name="Viragh M."/>
            <person name="Kuo A."/>
            <person name="Thoen E."/>
            <person name="Andreopoulos B."/>
            <person name="Lu D."/>
            <person name="Skrede I."/>
            <person name="Drula E."/>
            <person name="Henrissat B."/>
            <person name="Morin E."/>
            <person name="Kohler A."/>
            <person name="Barry K."/>
            <person name="LaButti K."/>
            <person name="Morin E."/>
            <person name="Salamov A."/>
            <person name="Lipzen A."/>
            <person name="Mereny Z."/>
            <person name="Hegedus B."/>
            <person name="Baldrian P."/>
            <person name="Stursova M."/>
            <person name="Weitz H."/>
            <person name="Taylor A."/>
            <person name="Grigoriev I.V."/>
            <person name="Nagy L.G."/>
            <person name="Martin F."/>
            <person name="Kauserud H."/>
        </authorList>
    </citation>
    <scope>NUCLEOTIDE SEQUENCE</scope>
    <source>
        <strain evidence="2">CBHHK067</strain>
    </source>
</reference>
<comment type="caution">
    <text evidence="2">The sequence shown here is derived from an EMBL/GenBank/DDBJ whole genome shotgun (WGS) entry which is preliminary data.</text>
</comment>
<evidence type="ECO:0000313" key="2">
    <source>
        <dbReference type="EMBL" id="KAJ7697404.1"/>
    </source>
</evidence>
<accession>A0AAD7GNI6</accession>
<evidence type="ECO:0000313" key="3">
    <source>
        <dbReference type="Proteomes" id="UP001221757"/>
    </source>
</evidence>
<sequence>MAAIAGRGSGGSLEQRCGDMRSTTQRVLEKNKQWGRGLRHTDCRRRKSGLVSVGGGERRCVRSWVRLSK</sequence>
<organism evidence="2 3">
    <name type="scientific">Mycena rosella</name>
    <name type="common">Pink bonnet</name>
    <name type="synonym">Agaricus rosellus</name>
    <dbReference type="NCBI Taxonomy" id="1033263"/>
    <lineage>
        <taxon>Eukaryota</taxon>
        <taxon>Fungi</taxon>
        <taxon>Dikarya</taxon>
        <taxon>Basidiomycota</taxon>
        <taxon>Agaricomycotina</taxon>
        <taxon>Agaricomycetes</taxon>
        <taxon>Agaricomycetidae</taxon>
        <taxon>Agaricales</taxon>
        <taxon>Marasmiineae</taxon>
        <taxon>Mycenaceae</taxon>
        <taxon>Mycena</taxon>
    </lineage>
</organism>
<dbReference type="AlphaFoldDB" id="A0AAD7GNI6"/>
<dbReference type="EMBL" id="JARKIE010000030">
    <property type="protein sequence ID" value="KAJ7697404.1"/>
    <property type="molecule type" value="Genomic_DNA"/>
</dbReference>
<evidence type="ECO:0000256" key="1">
    <source>
        <dbReference type="SAM" id="MobiDB-lite"/>
    </source>
</evidence>
<feature type="region of interest" description="Disordered" evidence="1">
    <location>
        <begin position="1"/>
        <end position="32"/>
    </location>
</feature>
<keyword evidence="3" id="KW-1185">Reference proteome</keyword>